<sequence length="233" mass="24821">MQGEIGQRISQFPMLHLVAQVYRRLSIAMVVAASGAALVGYNERVWNVLVRHTDVQPFGWFVMVLPLAMLFVFTPSAERTSFAAARLMLLLWSFGWSVALTAVVRHLTGIDILPVFMGAGAGFALAGLGGNAGQGAPDRLGIFATSGVIAGLVALLWTVIEGVPPLDMVVGVGGALALAALVAFDIPRIERLYEGGILNEDAKERMAMVGALIVALDVLALPLSVFRLLGRRR</sequence>
<keyword evidence="2 5" id="KW-0812">Transmembrane</keyword>
<feature type="transmembrane region" description="Helical" evidence="5">
    <location>
        <begin position="87"/>
        <end position="104"/>
    </location>
</feature>
<gene>
    <name evidence="6" type="ORF">SP5_060_00850</name>
</gene>
<comment type="caution">
    <text evidence="6">The sequence shown here is derived from an EMBL/GenBank/DDBJ whole genome shotgun (WGS) entry which is preliminary data.</text>
</comment>
<accession>A0A0A1W8Z3</accession>
<keyword evidence="3 5" id="KW-1133">Transmembrane helix</keyword>
<feature type="transmembrane region" description="Helical" evidence="5">
    <location>
        <begin position="140"/>
        <end position="160"/>
    </location>
</feature>
<dbReference type="GO" id="GO:0016020">
    <property type="term" value="C:membrane"/>
    <property type="evidence" value="ECO:0007669"/>
    <property type="project" value="UniProtKB-SubCell"/>
</dbReference>
<feature type="transmembrane region" description="Helical" evidence="5">
    <location>
        <begin position="110"/>
        <end position="128"/>
    </location>
</feature>
<evidence type="ECO:0000256" key="5">
    <source>
        <dbReference type="SAM" id="Phobius"/>
    </source>
</evidence>
<dbReference type="EMBL" id="BBPI01000060">
    <property type="protein sequence ID" value="GAM01379.1"/>
    <property type="molecule type" value="Genomic_DNA"/>
</dbReference>
<feature type="transmembrane region" description="Helical" evidence="5">
    <location>
        <begin position="207"/>
        <end position="229"/>
    </location>
</feature>
<dbReference type="Pfam" id="PF01027">
    <property type="entry name" value="Bax1-I"/>
    <property type="match status" value="1"/>
</dbReference>
<evidence type="ECO:0000313" key="7">
    <source>
        <dbReference type="Proteomes" id="UP000032305"/>
    </source>
</evidence>
<dbReference type="Proteomes" id="UP000032305">
    <property type="component" value="Unassembled WGS sequence"/>
</dbReference>
<keyword evidence="4 5" id="KW-0472">Membrane</keyword>
<name>A0A0A1W8Z3_9SPHN</name>
<evidence type="ECO:0000256" key="2">
    <source>
        <dbReference type="ARBA" id="ARBA00022692"/>
    </source>
</evidence>
<proteinExistence type="predicted"/>
<protein>
    <submittedName>
        <fullName evidence="6">Uncharacterized protein</fullName>
    </submittedName>
</protein>
<feature type="transmembrane region" description="Helical" evidence="5">
    <location>
        <begin position="21"/>
        <end position="38"/>
    </location>
</feature>
<evidence type="ECO:0000256" key="3">
    <source>
        <dbReference type="ARBA" id="ARBA00022989"/>
    </source>
</evidence>
<dbReference type="InterPro" id="IPR006214">
    <property type="entry name" value="Bax_inhibitor_1-related"/>
</dbReference>
<comment type="subcellular location">
    <subcellularLocation>
        <location evidence="1">Membrane</location>
        <topology evidence="1">Multi-pass membrane protein</topology>
    </subcellularLocation>
</comment>
<dbReference type="eggNOG" id="COG0670">
    <property type="taxonomic scope" value="Bacteria"/>
</dbReference>
<reference evidence="6 7" key="1">
    <citation type="submission" date="2014-11" db="EMBL/GenBank/DDBJ databases">
        <title>Whole genome shotgun sequence of Sphingomonas parapaucimobilis NBRC 15100.</title>
        <authorList>
            <person name="Katano-Makiyama Y."/>
            <person name="Hosoyama A."/>
            <person name="Hashimoto M."/>
            <person name="Hosoyama Y."/>
            <person name="Noguchi M."/>
            <person name="Numata M."/>
            <person name="Tsuchikane K."/>
            <person name="Hirakata S."/>
            <person name="Uohara A."/>
            <person name="Shimodaira J."/>
            <person name="Ohji S."/>
            <person name="Ichikawa N."/>
            <person name="Kimura A."/>
            <person name="Yamazoe A."/>
            <person name="Fujita N."/>
        </authorList>
    </citation>
    <scope>NUCLEOTIDE SEQUENCE [LARGE SCALE GENOMIC DNA]</scope>
    <source>
        <strain evidence="6 7">NBRC 15100</strain>
    </source>
</reference>
<evidence type="ECO:0000313" key="6">
    <source>
        <dbReference type="EMBL" id="GAM01379.1"/>
    </source>
</evidence>
<evidence type="ECO:0000256" key="1">
    <source>
        <dbReference type="ARBA" id="ARBA00004141"/>
    </source>
</evidence>
<evidence type="ECO:0000256" key="4">
    <source>
        <dbReference type="ARBA" id="ARBA00023136"/>
    </source>
</evidence>
<keyword evidence="7" id="KW-1185">Reference proteome</keyword>
<feature type="transmembrane region" description="Helical" evidence="5">
    <location>
        <begin position="58"/>
        <end position="75"/>
    </location>
</feature>
<organism evidence="6 7">
    <name type="scientific">Sphingomonas parapaucimobilis NBRC 15100</name>
    <dbReference type="NCBI Taxonomy" id="1219049"/>
    <lineage>
        <taxon>Bacteria</taxon>
        <taxon>Pseudomonadati</taxon>
        <taxon>Pseudomonadota</taxon>
        <taxon>Alphaproteobacteria</taxon>
        <taxon>Sphingomonadales</taxon>
        <taxon>Sphingomonadaceae</taxon>
        <taxon>Sphingomonas</taxon>
    </lineage>
</organism>
<dbReference type="AlphaFoldDB" id="A0A0A1W8Z3"/>